<accession>A0A016VDN9</accession>
<keyword evidence="2" id="KW-1185">Reference proteome</keyword>
<dbReference type="AlphaFoldDB" id="A0A016VDN9"/>
<dbReference type="Proteomes" id="UP000024635">
    <property type="component" value="Unassembled WGS sequence"/>
</dbReference>
<protein>
    <submittedName>
        <fullName evidence="1">Uncharacterized protein</fullName>
    </submittedName>
</protein>
<sequence length="100" mass="11051">MELLMFNDQQINFAEQILSMNFIGYQSDVTADANCSPIQRDRLVPLGSATGEVRGAKEGARKRHGFLRLRSQGYDRPESEDLPLIAARGADPDQPKVGCT</sequence>
<dbReference type="EMBL" id="JARK01001348">
    <property type="protein sequence ID" value="EYC25122.1"/>
    <property type="molecule type" value="Genomic_DNA"/>
</dbReference>
<evidence type="ECO:0000313" key="2">
    <source>
        <dbReference type="Proteomes" id="UP000024635"/>
    </source>
</evidence>
<proteinExistence type="predicted"/>
<name>A0A016VDN9_9BILA</name>
<comment type="caution">
    <text evidence="1">The sequence shown here is derived from an EMBL/GenBank/DDBJ whole genome shotgun (WGS) entry which is preliminary data.</text>
</comment>
<evidence type="ECO:0000313" key="1">
    <source>
        <dbReference type="EMBL" id="EYC25122.1"/>
    </source>
</evidence>
<organism evidence="1 2">
    <name type="scientific">Ancylostoma ceylanicum</name>
    <dbReference type="NCBI Taxonomy" id="53326"/>
    <lineage>
        <taxon>Eukaryota</taxon>
        <taxon>Metazoa</taxon>
        <taxon>Ecdysozoa</taxon>
        <taxon>Nematoda</taxon>
        <taxon>Chromadorea</taxon>
        <taxon>Rhabditida</taxon>
        <taxon>Rhabditina</taxon>
        <taxon>Rhabditomorpha</taxon>
        <taxon>Strongyloidea</taxon>
        <taxon>Ancylostomatidae</taxon>
        <taxon>Ancylostomatinae</taxon>
        <taxon>Ancylostoma</taxon>
    </lineage>
</organism>
<gene>
    <name evidence="1" type="primary">Acey_s0012.g1713</name>
    <name evidence="1" type="ORF">Y032_0012g1713</name>
</gene>
<reference evidence="2" key="1">
    <citation type="journal article" date="2015" name="Nat. Genet.">
        <title>The genome and transcriptome of the zoonotic hookworm Ancylostoma ceylanicum identify infection-specific gene families.</title>
        <authorList>
            <person name="Schwarz E.M."/>
            <person name="Hu Y."/>
            <person name="Antoshechkin I."/>
            <person name="Miller M.M."/>
            <person name="Sternberg P.W."/>
            <person name="Aroian R.V."/>
        </authorList>
    </citation>
    <scope>NUCLEOTIDE SEQUENCE</scope>
    <source>
        <strain evidence="2">HY135</strain>
    </source>
</reference>